<comment type="caution">
    <text evidence="1">The sequence shown here is derived from an EMBL/GenBank/DDBJ whole genome shotgun (WGS) entry which is preliminary data.</text>
</comment>
<organism evidence="1 2">
    <name type="scientific">Streptomyces gardneri</name>
    <dbReference type="NCBI Taxonomy" id="66892"/>
    <lineage>
        <taxon>Bacteria</taxon>
        <taxon>Bacillati</taxon>
        <taxon>Actinomycetota</taxon>
        <taxon>Actinomycetes</taxon>
        <taxon>Kitasatosporales</taxon>
        <taxon>Streptomycetaceae</taxon>
        <taxon>Streptomyces</taxon>
    </lineage>
</organism>
<accession>A0A4Y3RXC0</accession>
<gene>
    <name evidence="1" type="ORF">SGA01_76600</name>
</gene>
<dbReference type="EMBL" id="BJMN01000076">
    <property type="protein sequence ID" value="GEB62055.1"/>
    <property type="molecule type" value="Genomic_DNA"/>
</dbReference>
<dbReference type="Proteomes" id="UP000315226">
    <property type="component" value="Unassembled WGS sequence"/>
</dbReference>
<protein>
    <submittedName>
        <fullName evidence="1">Uncharacterized protein</fullName>
    </submittedName>
</protein>
<proteinExistence type="predicted"/>
<evidence type="ECO:0000313" key="2">
    <source>
        <dbReference type="Proteomes" id="UP000315226"/>
    </source>
</evidence>
<reference evidence="1 2" key="1">
    <citation type="submission" date="2019-06" db="EMBL/GenBank/DDBJ databases">
        <title>Whole genome shotgun sequence of Streptomyces gardneri NBRC 12865.</title>
        <authorList>
            <person name="Hosoyama A."/>
            <person name="Uohara A."/>
            <person name="Ohji S."/>
            <person name="Ichikawa N."/>
        </authorList>
    </citation>
    <scope>NUCLEOTIDE SEQUENCE [LARGE SCALE GENOMIC DNA]</scope>
    <source>
        <strain evidence="1 2">NBRC 12865</strain>
    </source>
</reference>
<keyword evidence="2" id="KW-1185">Reference proteome</keyword>
<dbReference type="AlphaFoldDB" id="A0A4Y3RXC0"/>
<name>A0A4Y3RXC0_9ACTN</name>
<sequence>MGASALKNLAPGNPARLAATLETTAMQGATVGQQARRAAGTQTFTDLLRHPSRLIEQFREDARHRAEADVVASNAGQAREVSAFVRDGHRFRQGSLILDPAAASPVVWRPFRVLGRSGEDVVLVAPFHVHGAGPVVGSARLAVDRDMFRLLSLQAADRYWELAIPAADVALVRAVLRGDSAGS</sequence>
<evidence type="ECO:0000313" key="1">
    <source>
        <dbReference type="EMBL" id="GEB62055.1"/>
    </source>
</evidence>